<dbReference type="SMART" id="SM00468">
    <property type="entry name" value="PreSET"/>
    <property type="match status" value="1"/>
</dbReference>
<dbReference type="Proteomes" id="UP001412067">
    <property type="component" value="Unassembled WGS sequence"/>
</dbReference>
<protein>
    <submittedName>
        <fullName evidence="5">Histone-lysine N-methyltransferase SUVR2</fullName>
    </submittedName>
</protein>
<reference evidence="5 6" key="1">
    <citation type="journal article" date="2022" name="Nat. Plants">
        <title>Genomes of leafy and leafless Platanthera orchids illuminate the evolution of mycoheterotrophy.</title>
        <authorList>
            <person name="Li M.H."/>
            <person name="Liu K.W."/>
            <person name="Li Z."/>
            <person name="Lu H.C."/>
            <person name="Ye Q.L."/>
            <person name="Zhang D."/>
            <person name="Wang J.Y."/>
            <person name="Li Y.F."/>
            <person name="Zhong Z.M."/>
            <person name="Liu X."/>
            <person name="Yu X."/>
            <person name="Liu D.K."/>
            <person name="Tu X.D."/>
            <person name="Liu B."/>
            <person name="Hao Y."/>
            <person name="Liao X.Y."/>
            <person name="Jiang Y.T."/>
            <person name="Sun W.H."/>
            <person name="Chen J."/>
            <person name="Chen Y.Q."/>
            <person name="Ai Y."/>
            <person name="Zhai J.W."/>
            <person name="Wu S.S."/>
            <person name="Zhou Z."/>
            <person name="Hsiao Y.Y."/>
            <person name="Wu W.L."/>
            <person name="Chen Y.Y."/>
            <person name="Lin Y.F."/>
            <person name="Hsu J.L."/>
            <person name="Li C.Y."/>
            <person name="Wang Z.W."/>
            <person name="Zhao X."/>
            <person name="Zhong W.Y."/>
            <person name="Ma X.K."/>
            <person name="Ma L."/>
            <person name="Huang J."/>
            <person name="Chen G.Z."/>
            <person name="Huang M.Z."/>
            <person name="Huang L."/>
            <person name="Peng D.H."/>
            <person name="Luo Y.B."/>
            <person name="Zou S.Q."/>
            <person name="Chen S.P."/>
            <person name="Lan S."/>
            <person name="Tsai W.C."/>
            <person name="Van de Peer Y."/>
            <person name="Liu Z.J."/>
        </authorList>
    </citation>
    <scope>NUCLEOTIDE SEQUENCE [LARGE SCALE GENOMIC DNA]</scope>
    <source>
        <strain evidence="5">Lor288</strain>
    </source>
</reference>
<dbReference type="Gene3D" id="1.10.8.850">
    <property type="entry name" value="Histone-lysine N methyltransferase , C-terminal domain-like"/>
    <property type="match status" value="1"/>
</dbReference>
<dbReference type="PANTHER" id="PTHR46450:SF24">
    <property type="entry name" value="HISTONE-LYSINE N-METHYLTRANSFERASE SUVR4"/>
    <property type="match status" value="1"/>
</dbReference>
<dbReference type="InterPro" id="IPR043017">
    <property type="entry name" value="WIYLD_dom_sf"/>
</dbReference>
<dbReference type="SMART" id="SM00317">
    <property type="entry name" value="SET"/>
    <property type="match status" value="1"/>
</dbReference>
<name>A0ABR2MAT2_9ASPA</name>
<accession>A0ABR2MAT2</accession>
<dbReference type="EMBL" id="JBBWWR010000010">
    <property type="protein sequence ID" value="KAK8960756.1"/>
    <property type="molecule type" value="Genomic_DNA"/>
</dbReference>
<feature type="domain" description="SET" evidence="3">
    <location>
        <begin position="539"/>
        <end position="673"/>
    </location>
</feature>
<organism evidence="5 6">
    <name type="scientific">Platanthera guangdongensis</name>
    <dbReference type="NCBI Taxonomy" id="2320717"/>
    <lineage>
        <taxon>Eukaryota</taxon>
        <taxon>Viridiplantae</taxon>
        <taxon>Streptophyta</taxon>
        <taxon>Embryophyta</taxon>
        <taxon>Tracheophyta</taxon>
        <taxon>Spermatophyta</taxon>
        <taxon>Magnoliopsida</taxon>
        <taxon>Liliopsida</taxon>
        <taxon>Asparagales</taxon>
        <taxon>Orchidaceae</taxon>
        <taxon>Orchidoideae</taxon>
        <taxon>Orchideae</taxon>
        <taxon>Orchidinae</taxon>
        <taxon>Platanthera</taxon>
    </lineage>
</organism>
<dbReference type="InterPro" id="IPR018848">
    <property type="entry name" value="WIYLD_domain"/>
</dbReference>
<feature type="domain" description="Pre-SET" evidence="4">
    <location>
        <begin position="438"/>
        <end position="536"/>
    </location>
</feature>
<comment type="caution">
    <text evidence="5">The sequence shown here is derived from an EMBL/GenBank/DDBJ whole genome shotgun (WGS) entry which is preliminary data.</text>
</comment>
<dbReference type="InterPro" id="IPR001214">
    <property type="entry name" value="SET_dom"/>
</dbReference>
<keyword evidence="6" id="KW-1185">Reference proteome</keyword>
<evidence type="ECO:0000313" key="5">
    <source>
        <dbReference type="EMBL" id="KAK8960756.1"/>
    </source>
</evidence>
<dbReference type="PROSITE" id="PS51580">
    <property type="entry name" value="SAM_MT43_3"/>
    <property type="match status" value="1"/>
</dbReference>
<evidence type="ECO:0000313" key="6">
    <source>
        <dbReference type="Proteomes" id="UP001412067"/>
    </source>
</evidence>
<keyword evidence="2" id="KW-0158">Chromosome</keyword>
<dbReference type="InterPro" id="IPR007728">
    <property type="entry name" value="Pre-SET_dom"/>
</dbReference>
<evidence type="ECO:0000259" key="3">
    <source>
        <dbReference type="PROSITE" id="PS50280"/>
    </source>
</evidence>
<dbReference type="Gene3D" id="2.170.270.10">
    <property type="entry name" value="SET domain"/>
    <property type="match status" value="1"/>
</dbReference>
<dbReference type="PROSITE" id="PS50867">
    <property type="entry name" value="PRE_SET"/>
    <property type="match status" value="1"/>
</dbReference>
<evidence type="ECO:0000259" key="4">
    <source>
        <dbReference type="PROSITE" id="PS50867"/>
    </source>
</evidence>
<gene>
    <name evidence="5" type="primary">SUVR2</name>
    <name evidence="5" type="ORF">KSP40_PGU017236</name>
</gene>
<dbReference type="Pfam" id="PF10440">
    <property type="entry name" value="WIYLD"/>
    <property type="match status" value="1"/>
</dbReference>
<evidence type="ECO:0000256" key="2">
    <source>
        <dbReference type="ARBA" id="ARBA00022454"/>
    </source>
</evidence>
<dbReference type="CDD" id="cd10538">
    <property type="entry name" value="SET_SETDB-like"/>
    <property type="match status" value="1"/>
</dbReference>
<comment type="subcellular location">
    <subcellularLocation>
        <location evidence="1">Chromosome</location>
    </subcellularLocation>
</comment>
<dbReference type="Pfam" id="PF05033">
    <property type="entry name" value="Pre-SET"/>
    <property type="match status" value="1"/>
</dbReference>
<dbReference type="InterPro" id="IPR025776">
    <property type="entry name" value="SUVR4/1/2"/>
</dbReference>
<dbReference type="Pfam" id="PF00856">
    <property type="entry name" value="SET"/>
    <property type="match status" value="1"/>
</dbReference>
<dbReference type="InterPro" id="IPR046341">
    <property type="entry name" value="SET_dom_sf"/>
</dbReference>
<sequence>MPSALLLRAMAAVKAMKLIGFDQRTAKNALKKLLKVYESNWEYIEAENYKLLVDSILDDISEESMNTDPNEKDEAEISRKRLKCTQDDSGSSVPTIEPEAVGETSLKRKKLLASVESPVRAQFSYEGDGVRPKKGSLASHSKYNMEPITEPNEVQEEIAVVGSSIIPDKLMAETCNDTSGKFNDPIGAAAHNGIASTNSEKEAISELSSAQKLISTNASIASSNTGKVKLSLTYFGGRNLKVPSIESVLKIVEDRCLKSYKILHPNFSLMNLMKEICQSAADLAAESNDSQEALKRSESSDIPRRVTRSSFIGSSNLVSSSEIPRETMNGLHSSPHVYDDNNDIPPEICAPDSLGNNVSQCLPNLSLNENVVIASSPRHDQNDIAKGEERVRISLINEFTNEEAPPYFHYIPWNVIYQNAHVNFSLAQIGEEDCCLNCFCNCLSAPIPCACTQKTGGEFVYTLDGLLKKEFLDECISMNRYPEKHRYHCKSCPIEKSKTHDSLDPCKGHLVRKFIKECWSKCGCNKQCGNRVVQRGITRNLQVFYTDDGRGWGLKTLEELPKGAFVCEYVGEILTTKELFDRTLHKTHGANQTYPMLLDANWGTKEDLRDEEALCLDATVYGNIGRFVNHRCSDANLVEIPVEWETSDHHYYHLAFFTTRKIEALEELTRDYGIDFKSRTHPIKAFKCRCGSRYCRVRSKARLRLLGSK</sequence>
<dbReference type="PROSITE" id="PS50280">
    <property type="entry name" value="SET"/>
    <property type="match status" value="1"/>
</dbReference>
<dbReference type="SUPFAM" id="SSF82199">
    <property type="entry name" value="SET domain"/>
    <property type="match status" value="1"/>
</dbReference>
<proteinExistence type="predicted"/>
<evidence type="ECO:0000256" key="1">
    <source>
        <dbReference type="ARBA" id="ARBA00004286"/>
    </source>
</evidence>
<dbReference type="PANTHER" id="PTHR46450">
    <property type="entry name" value="INACTIVE HISTONE-LYSINE N-METHYLTRANSFERASE SUVR1-RELATED"/>
    <property type="match status" value="1"/>
</dbReference>